<evidence type="ECO:0000313" key="2">
    <source>
        <dbReference type="Proteomes" id="UP000266745"/>
    </source>
</evidence>
<name>A0A3G1B0C9_9ARCH</name>
<dbReference type="STRING" id="1603555.SU86_001595"/>
<dbReference type="RefSeq" id="WP_048187775.1">
    <property type="nucleotide sequence ID" value="NZ_CP011097.1"/>
</dbReference>
<organism evidence="1 2">
    <name type="scientific">Candidatus Nitrosotenuis cloacae</name>
    <dbReference type="NCBI Taxonomy" id="1603555"/>
    <lineage>
        <taxon>Archaea</taxon>
        <taxon>Nitrososphaerota</taxon>
        <taxon>Candidatus Nitrosotenuis</taxon>
    </lineage>
</organism>
<gene>
    <name evidence="1" type="ORF">SU86_001595</name>
</gene>
<dbReference type="OrthoDB" id="9120at2157"/>
<protein>
    <submittedName>
        <fullName evidence="1">Uncharacterized protein</fullName>
    </submittedName>
</protein>
<reference evidence="1 2" key="1">
    <citation type="journal article" date="2016" name="Sci. Rep.">
        <title>A novel ammonia-oxidizing archaeon from wastewater treatment plant: Its enrichment, physiological and genomic characteristics.</title>
        <authorList>
            <person name="Li Y."/>
            <person name="Ding K."/>
            <person name="Wen X."/>
            <person name="Zhang B."/>
            <person name="Shen B."/>
            <person name="Yang Y."/>
        </authorList>
    </citation>
    <scope>NUCLEOTIDE SEQUENCE [LARGE SCALE GENOMIC DNA]</scope>
    <source>
        <strain evidence="1 2">SAT1</strain>
    </source>
</reference>
<evidence type="ECO:0000313" key="1">
    <source>
        <dbReference type="EMBL" id="AJZ75295.1"/>
    </source>
</evidence>
<dbReference type="EMBL" id="CP011097">
    <property type="protein sequence ID" value="AJZ75295.1"/>
    <property type="molecule type" value="Genomic_DNA"/>
</dbReference>
<dbReference type="KEGG" id="tah:SU86_001595"/>
<keyword evidence="2" id="KW-1185">Reference proteome</keyword>
<proteinExistence type="predicted"/>
<dbReference type="GeneID" id="24875074"/>
<dbReference type="AlphaFoldDB" id="A0A3G1B0C9"/>
<sequence length="116" mass="13423">MTDFVHEPYKTIHIRDIIKLSLDDLISMISSLEAANAYWADGVLFVSFTIAESDDLGKKEIEGETYLDKIVFCKYDKYTKTAKSSTNLEINVLNVQKSHLHRDLIVWLKKQPSWNE</sequence>
<accession>A0A3G1B0C9</accession>
<dbReference type="Proteomes" id="UP000266745">
    <property type="component" value="Chromosome"/>
</dbReference>